<proteinExistence type="predicted"/>
<dbReference type="RefSeq" id="WP_069189802.1">
    <property type="nucleotide sequence ID" value="NZ_FLYE01000046.1"/>
</dbReference>
<gene>
    <name evidence="2" type="ORF">MTBPR1_70063</name>
</gene>
<evidence type="ECO:0000313" key="3">
    <source>
        <dbReference type="Proteomes" id="UP000231658"/>
    </source>
</evidence>
<name>A0A1C3RKP4_9PROT</name>
<organism evidence="2 3">
    <name type="scientific">Candidatus Terasakiella magnetica</name>
    <dbReference type="NCBI Taxonomy" id="1867952"/>
    <lineage>
        <taxon>Bacteria</taxon>
        <taxon>Pseudomonadati</taxon>
        <taxon>Pseudomonadota</taxon>
        <taxon>Alphaproteobacteria</taxon>
        <taxon>Rhodospirillales</taxon>
        <taxon>Terasakiellaceae</taxon>
        <taxon>Terasakiella</taxon>
    </lineage>
</organism>
<reference evidence="2 3" key="1">
    <citation type="submission" date="2016-07" db="EMBL/GenBank/DDBJ databases">
        <authorList>
            <person name="Lefevre C.T."/>
        </authorList>
    </citation>
    <scope>NUCLEOTIDE SEQUENCE [LARGE SCALE GENOMIC DNA]</scope>
    <source>
        <strain evidence="2">PR1</strain>
    </source>
</reference>
<feature type="compositionally biased region" description="Basic and acidic residues" evidence="1">
    <location>
        <begin position="241"/>
        <end position="253"/>
    </location>
</feature>
<dbReference type="Proteomes" id="UP000231658">
    <property type="component" value="Unassembled WGS sequence"/>
</dbReference>
<accession>A0A1C3RKP4</accession>
<dbReference type="EMBL" id="FLYE01000046">
    <property type="protein sequence ID" value="SCA57791.1"/>
    <property type="molecule type" value="Genomic_DNA"/>
</dbReference>
<protein>
    <recommendedName>
        <fullName evidence="4">EAL domain-containing protein</fullName>
    </recommendedName>
</protein>
<feature type="compositionally biased region" description="Basic and acidic residues" evidence="1">
    <location>
        <begin position="179"/>
        <end position="188"/>
    </location>
</feature>
<feature type="compositionally biased region" description="Basic and acidic residues" evidence="1">
    <location>
        <begin position="163"/>
        <end position="172"/>
    </location>
</feature>
<dbReference type="AlphaFoldDB" id="A0A1C3RKP4"/>
<keyword evidence="3" id="KW-1185">Reference proteome</keyword>
<evidence type="ECO:0000313" key="2">
    <source>
        <dbReference type="EMBL" id="SCA57791.1"/>
    </source>
</evidence>
<dbReference type="OrthoDB" id="8436846at2"/>
<feature type="region of interest" description="Disordered" evidence="1">
    <location>
        <begin position="163"/>
        <end position="277"/>
    </location>
</feature>
<evidence type="ECO:0000256" key="1">
    <source>
        <dbReference type="SAM" id="MobiDB-lite"/>
    </source>
</evidence>
<evidence type="ECO:0008006" key="4">
    <source>
        <dbReference type="Google" id="ProtNLM"/>
    </source>
</evidence>
<sequence length="517" mass="58624">MFKWVKKAKKLFSGQTSGSSLVHIDDDGFMAENISVSIEDVINQDENEDLGKLHILSLTEFHQALGDTWDAREAKIQMLTENLLRERIGEGNRWEHQSREIYIMLFPALSEIEGTARAFEISEELGFKIIGERFDGGRRPLVRVAGVDPKDALNEDGTLNIAKLEEVGREGEAAGDPAPIKDLDAKQDDQDDDSPDWKKKKWEHEEAETDWQKDAHENVEANTDWKKQQLDNDPEASQDWQKNKAPETGKEADADPQWKSISAQEEPVKQKQTKPKAKPKYTARFQPCWEKTQESLCIYRSILCFDTAEGRHLEGVPAYAGYRTPKDCLKVDLWLLQETAKALFPMISKKVITPVFLPIHSTSLRQEQLEDFLAGLTKYTENLRQNYLVLEIMDDGKWEEAPLQDLCEQLSPQVHALAFRPIGSNGFKAPLCKEFSWIGVDFQSMSEETAITAEQVSALHKHAASIQAKLYSFSINKREQLGEMIDLGSTLLGGIALVKTTDKLRAPFNLPIERLKK</sequence>
<feature type="compositionally biased region" description="Basic and acidic residues" evidence="1">
    <location>
        <begin position="210"/>
        <end position="230"/>
    </location>
</feature>
<dbReference type="STRING" id="1867952.MTBPR1_70063"/>